<keyword evidence="2" id="KW-1185">Reference proteome</keyword>
<dbReference type="AlphaFoldDB" id="A0A1L9U5L2"/>
<accession>A0A1L9U5L2</accession>
<organism evidence="1 2">
    <name type="scientific">Aspergillus brasiliensis (strain CBS 101740 / IMI 381727 / IBT 21946)</name>
    <dbReference type="NCBI Taxonomy" id="767769"/>
    <lineage>
        <taxon>Eukaryota</taxon>
        <taxon>Fungi</taxon>
        <taxon>Dikarya</taxon>
        <taxon>Ascomycota</taxon>
        <taxon>Pezizomycotina</taxon>
        <taxon>Eurotiomycetes</taxon>
        <taxon>Eurotiomycetidae</taxon>
        <taxon>Eurotiales</taxon>
        <taxon>Aspergillaceae</taxon>
        <taxon>Aspergillus</taxon>
        <taxon>Aspergillus subgen. Circumdati</taxon>
    </lineage>
</organism>
<reference evidence="2" key="1">
    <citation type="journal article" date="2017" name="Genome Biol.">
        <title>Comparative genomics reveals high biological diversity and specific adaptations in the industrially and medically important fungal genus Aspergillus.</title>
        <authorList>
            <person name="de Vries R.P."/>
            <person name="Riley R."/>
            <person name="Wiebenga A."/>
            <person name="Aguilar-Osorio G."/>
            <person name="Amillis S."/>
            <person name="Uchima C.A."/>
            <person name="Anderluh G."/>
            <person name="Asadollahi M."/>
            <person name="Askin M."/>
            <person name="Barry K."/>
            <person name="Battaglia E."/>
            <person name="Bayram O."/>
            <person name="Benocci T."/>
            <person name="Braus-Stromeyer S.A."/>
            <person name="Caldana C."/>
            <person name="Canovas D."/>
            <person name="Cerqueira G.C."/>
            <person name="Chen F."/>
            <person name="Chen W."/>
            <person name="Choi C."/>
            <person name="Clum A."/>
            <person name="Dos Santos R.A."/>
            <person name="Damasio A.R."/>
            <person name="Diallinas G."/>
            <person name="Emri T."/>
            <person name="Fekete E."/>
            <person name="Flipphi M."/>
            <person name="Freyberg S."/>
            <person name="Gallo A."/>
            <person name="Gournas C."/>
            <person name="Habgood R."/>
            <person name="Hainaut M."/>
            <person name="Harispe M.L."/>
            <person name="Henrissat B."/>
            <person name="Hilden K.S."/>
            <person name="Hope R."/>
            <person name="Hossain A."/>
            <person name="Karabika E."/>
            <person name="Karaffa L."/>
            <person name="Karanyi Z."/>
            <person name="Krasevec N."/>
            <person name="Kuo A."/>
            <person name="Kusch H."/>
            <person name="LaButti K."/>
            <person name="Lagendijk E.L."/>
            <person name="Lapidus A."/>
            <person name="Levasseur A."/>
            <person name="Lindquist E."/>
            <person name="Lipzen A."/>
            <person name="Logrieco A.F."/>
            <person name="MacCabe A."/>
            <person name="Maekelae M.R."/>
            <person name="Malavazi I."/>
            <person name="Melin P."/>
            <person name="Meyer V."/>
            <person name="Mielnichuk N."/>
            <person name="Miskei M."/>
            <person name="Molnar A.P."/>
            <person name="Mule G."/>
            <person name="Ngan C.Y."/>
            <person name="Orejas M."/>
            <person name="Orosz E."/>
            <person name="Ouedraogo J.P."/>
            <person name="Overkamp K.M."/>
            <person name="Park H.-S."/>
            <person name="Perrone G."/>
            <person name="Piumi F."/>
            <person name="Punt P.J."/>
            <person name="Ram A.F."/>
            <person name="Ramon A."/>
            <person name="Rauscher S."/>
            <person name="Record E."/>
            <person name="Riano-Pachon D.M."/>
            <person name="Robert V."/>
            <person name="Roehrig J."/>
            <person name="Ruller R."/>
            <person name="Salamov A."/>
            <person name="Salih N.S."/>
            <person name="Samson R.A."/>
            <person name="Sandor E."/>
            <person name="Sanguinetti M."/>
            <person name="Schuetze T."/>
            <person name="Sepcic K."/>
            <person name="Shelest E."/>
            <person name="Sherlock G."/>
            <person name="Sophianopoulou V."/>
            <person name="Squina F.M."/>
            <person name="Sun H."/>
            <person name="Susca A."/>
            <person name="Todd R.B."/>
            <person name="Tsang A."/>
            <person name="Unkles S.E."/>
            <person name="van de Wiele N."/>
            <person name="van Rossen-Uffink D."/>
            <person name="Oliveira J.V."/>
            <person name="Vesth T.C."/>
            <person name="Visser J."/>
            <person name="Yu J.-H."/>
            <person name="Zhou M."/>
            <person name="Andersen M.R."/>
            <person name="Archer D.B."/>
            <person name="Baker S.E."/>
            <person name="Benoit I."/>
            <person name="Brakhage A.A."/>
            <person name="Braus G.H."/>
            <person name="Fischer R."/>
            <person name="Frisvad J.C."/>
            <person name="Goldman G.H."/>
            <person name="Houbraken J."/>
            <person name="Oakley B."/>
            <person name="Pocsi I."/>
            <person name="Scazzocchio C."/>
            <person name="Seiboth B."/>
            <person name="vanKuyk P.A."/>
            <person name="Wortman J."/>
            <person name="Dyer P.S."/>
            <person name="Grigoriev I.V."/>
        </authorList>
    </citation>
    <scope>NUCLEOTIDE SEQUENCE [LARGE SCALE GENOMIC DNA]</scope>
    <source>
        <strain evidence="2">CBS 101740 / IMI 381727 / IBT 21946</strain>
    </source>
</reference>
<dbReference type="EMBL" id="KV878696">
    <property type="protein sequence ID" value="OJJ66964.1"/>
    <property type="molecule type" value="Genomic_DNA"/>
</dbReference>
<proteinExistence type="predicted"/>
<dbReference type="GeneID" id="93575877"/>
<evidence type="ECO:0000313" key="1">
    <source>
        <dbReference type="EMBL" id="OJJ66964.1"/>
    </source>
</evidence>
<name>A0A1L9U5L2_ASPBC</name>
<dbReference type="VEuPathDB" id="FungiDB:ASPBRDRAFT_358331"/>
<dbReference type="Proteomes" id="UP000184499">
    <property type="component" value="Unassembled WGS sequence"/>
</dbReference>
<evidence type="ECO:0000313" key="2">
    <source>
        <dbReference type="Proteomes" id="UP000184499"/>
    </source>
</evidence>
<dbReference type="RefSeq" id="XP_067474213.1">
    <property type="nucleotide sequence ID" value="XM_067623389.1"/>
</dbReference>
<gene>
    <name evidence="1" type="ORF">ASPBRDRAFT_358331</name>
</gene>
<protein>
    <submittedName>
        <fullName evidence="1">Uncharacterized protein</fullName>
    </submittedName>
</protein>
<sequence length="96" mass="10462">MKRVLSLMSLHSSTTKSVLTPPASIINMKCGLDMKTGRRPPGLVLCGAEVNITFDRQASLTPKSRLCRSIPEASLRSSTEHGLIDYHGFKHCIPIG</sequence>